<dbReference type="Proteomes" id="UP000007115">
    <property type="component" value="Unassembled WGS sequence"/>
</dbReference>
<dbReference type="InterPro" id="IPR036188">
    <property type="entry name" value="FAD/NAD-bd_sf"/>
</dbReference>
<dbReference type="HOGENOM" id="CLU_006937_8_1_1"/>
<evidence type="ECO:0000313" key="6">
    <source>
        <dbReference type="Proteomes" id="UP000007115"/>
    </source>
</evidence>
<dbReference type="OrthoDB" id="66881at2759"/>
<keyword evidence="1" id="KW-0285">Flavoprotein</keyword>
<proteinExistence type="predicted"/>
<reference evidence="5 6" key="1">
    <citation type="journal article" date="2011" name="Genome Biol.">
        <title>Comparative genome sequence analysis underscores mycoparasitism as the ancestral life style of Trichoderma.</title>
        <authorList>
            <person name="Kubicek C.P."/>
            <person name="Herrera-Estrella A."/>
            <person name="Seidl-Seiboth V."/>
            <person name="Martinez D.A."/>
            <person name="Druzhinina I.S."/>
            <person name="Thon M."/>
            <person name="Zeilinger S."/>
            <person name="Casas-Flores S."/>
            <person name="Horwitz B.A."/>
            <person name="Mukherjee P.K."/>
            <person name="Mukherjee M."/>
            <person name="Kredics L."/>
            <person name="Alcaraz L.D."/>
            <person name="Aerts A."/>
            <person name="Antal Z."/>
            <person name="Atanasova L."/>
            <person name="Cervantes-Badillo M.G."/>
            <person name="Challacombe J."/>
            <person name="Chertkov O."/>
            <person name="McCluskey K."/>
            <person name="Coulpier F."/>
            <person name="Deshpande N."/>
            <person name="von Doehren H."/>
            <person name="Ebbole D.J."/>
            <person name="Esquivel-Naranjo E.U."/>
            <person name="Fekete E."/>
            <person name="Flipphi M."/>
            <person name="Glaser F."/>
            <person name="Gomez-Rodriguez E.Y."/>
            <person name="Gruber S."/>
            <person name="Han C."/>
            <person name="Henrissat B."/>
            <person name="Hermosa R."/>
            <person name="Hernandez-Onate M."/>
            <person name="Karaffa L."/>
            <person name="Kosti I."/>
            <person name="Le Crom S."/>
            <person name="Lindquist E."/>
            <person name="Lucas S."/>
            <person name="Luebeck M."/>
            <person name="Luebeck P.S."/>
            <person name="Margeot A."/>
            <person name="Metz B."/>
            <person name="Misra M."/>
            <person name="Nevalainen H."/>
            <person name="Omann M."/>
            <person name="Packer N."/>
            <person name="Perrone G."/>
            <person name="Uresti-Rivera E.E."/>
            <person name="Salamov A."/>
            <person name="Schmoll M."/>
            <person name="Seiboth B."/>
            <person name="Shapiro H."/>
            <person name="Sukno S."/>
            <person name="Tamayo-Ramos J.A."/>
            <person name="Tisch D."/>
            <person name="Wiest A."/>
            <person name="Wilkinson H.H."/>
            <person name="Zhang M."/>
            <person name="Coutinho P.M."/>
            <person name="Kenerley C.M."/>
            <person name="Monte E."/>
            <person name="Baker S.E."/>
            <person name="Grigoriev I.V."/>
        </authorList>
    </citation>
    <scope>NUCLEOTIDE SEQUENCE [LARGE SCALE GENOMIC DNA]</scope>
    <source>
        <strain evidence="6">Gv29-8 / FGSC 10586</strain>
    </source>
</reference>
<keyword evidence="3" id="KW-0521">NADP</keyword>
<dbReference type="PANTHER" id="PTHR43098:SF5">
    <property type="entry name" value="DUAL-FUNCTIONAL MONOOXYGENASE_METHYLTRANSFERASE PSOF"/>
    <property type="match status" value="1"/>
</dbReference>
<accession>G9N0X9</accession>
<evidence type="ECO:0000313" key="5">
    <source>
        <dbReference type="EMBL" id="EHK19412.1"/>
    </source>
</evidence>
<gene>
    <name evidence="5" type="ORF">TRIVIDRAFT_193358</name>
</gene>
<evidence type="ECO:0000256" key="1">
    <source>
        <dbReference type="ARBA" id="ARBA00022630"/>
    </source>
</evidence>
<dbReference type="InParanoid" id="G9N0X9"/>
<comment type="caution">
    <text evidence="5">The sequence shown here is derived from an EMBL/GenBank/DDBJ whole genome shotgun (WGS) entry which is preliminary data.</text>
</comment>
<protein>
    <recommendedName>
        <fullName evidence="7">FAD/NAD(P)-binding domain-containing protein</fullName>
    </recommendedName>
</protein>
<dbReference type="InterPro" id="IPR050775">
    <property type="entry name" value="FAD-binding_Monooxygenases"/>
</dbReference>
<dbReference type="SUPFAM" id="SSF51905">
    <property type="entry name" value="FAD/NAD(P)-binding domain"/>
    <property type="match status" value="2"/>
</dbReference>
<keyword evidence="4" id="KW-0560">Oxidoreductase</keyword>
<dbReference type="GO" id="GO:0016491">
    <property type="term" value="F:oxidoreductase activity"/>
    <property type="evidence" value="ECO:0007669"/>
    <property type="project" value="UniProtKB-KW"/>
</dbReference>
<dbReference type="VEuPathDB" id="FungiDB:TRIVIDRAFT_193358"/>
<evidence type="ECO:0008006" key="7">
    <source>
        <dbReference type="Google" id="ProtNLM"/>
    </source>
</evidence>
<dbReference type="EMBL" id="ABDF02000083">
    <property type="protein sequence ID" value="EHK19412.1"/>
    <property type="molecule type" value="Genomic_DNA"/>
</dbReference>
<keyword evidence="6" id="KW-1185">Reference proteome</keyword>
<dbReference type="OMA" id="YLKHVVQ"/>
<keyword evidence="2" id="KW-0274">FAD</keyword>
<dbReference type="GeneID" id="25789751"/>
<dbReference type="Pfam" id="PF13450">
    <property type="entry name" value="NAD_binding_8"/>
    <property type="match status" value="1"/>
</dbReference>
<sequence>MEQYIDTIVVGAGFSGIYQLCKLRELGLSVKAVEAAPEIGGTWYWNRYPDKEDLLTYPWNTRYLSRGEIKDYLKHVVQRHDLEKYIQLNTRMESAQYLHHSWQIHLSTGETFRARHLITALGALSKTYFPQIPGLGTFSGEKDHTANWPETHNFSTKRLIITLADEAKQLLSFQRHLQHIVPNGDGPVSAEDRKQINENYDQIWPNVKTNLSGHAITESSIPTMSVTTEERERVFEQVWQTGNGINFLFGTFGDIATSDEANKEAADFIRRNIKQVVKDPIKVRNLTPLGAFNRRPVTVNGYYETFNRDNVDVVNVLNTPMEITPTGVKLSDGTVYDLDAIVFATDSAAVDGMYHDISIIGENGQPLQNHWVDGAKAYLATAMSGPLTNMPPLIETQVDFITSLIATAEAPKERMPIEAQNADTQPWPIVEVTH</sequence>
<dbReference type="RefSeq" id="XP_013953613.1">
    <property type="nucleotide sequence ID" value="XM_014098138.1"/>
</dbReference>
<evidence type="ECO:0000256" key="4">
    <source>
        <dbReference type="ARBA" id="ARBA00023002"/>
    </source>
</evidence>
<dbReference type="Gene3D" id="3.50.50.60">
    <property type="entry name" value="FAD/NAD(P)-binding domain"/>
    <property type="match status" value="2"/>
</dbReference>
<dbReference type="AlphaFoldDB" id="G9N0X9"/>
<organism evidence="5 6">
    <name type="scientific">Hypocrea virens (strain Gv29-8 / FGSC 10586)</name>
    <name type="common">Gliocladium virens</name>
    <name type="synonym">Trichoderma virens</name>
    <dbReference type="NCBI Taxonomy" id="413071"/>
    <lineage>
        <taxon>Eukaryota</taxon>
        <taxon>Fungi</taxon>
        <taxon>Dikarya</taxon>
        <taxon>Ascomycota</taxon>
        <taxon>Pezizomycotina</taxon>
        <taxon>Sordariomycetes</taxon>
        <taxon>Hypocreomycetidae</taxon>
        <taxon>Hypocreales</taxon>
        <taxon>Hypocreaceae</taxon>
        <taxon>Trichoderma</taxon>
    </lineage>
</organism>
<dbReference type="eggNOG" id="KOG1399">
    <property type="taxonomic scope" value="Eukaryota"/>
</dbReference>
<dbReference type="PANTHER" id="PTHR43098">
    <property type="entry name" value="L-ORNITHINE N(5)-MONOOXYGENASE-RELATED"/>
    <property type="match status" value="1"/>
</dbReference>
<name>G9N0X9_HYPVG</name>
<evidence type="ECO:0000256" key="2">
    <source>
        <dbReference type="ARBA" id="ARBA00022827"/>
    </source>
</evidence>
<evidence type="ECO:0000256" key="3">
    <source>
        <dbReference type="ARBA" id="ARBA00022857"/>
    </source>
</evidence>